<evidence type="ECO:0000313" key="3">
    <source>
        <dbReference type="Proteomes" id="UP000652761"/>
    </source>
</evidence>
<feature type="non-terminal residue" evidence="2">
    <location>
        <position position="92"/>
    </location>
</feature>
<sequence length="92" mass="10482">VVMRNQRSPMGQGKSDEHPPYEELTRRCDRLVPPVVELVVLCELVLPQGMPQAMGEVAAVSPVAFFGDSASCWFLRLRFHAWMASRAWVRQR</sequence>
<proteinExistence type="predicted"/>
<evidence type="ECO:0000313" key="2">
    <source>
        <dbReference type="EMBL" id="MQL94691.1"/>
    </source>
</evidence>
<reference evidence="2" key="1">
    <citation type="submission" date="2017-07" db="EMBL/GenBank/DDBJ databases">
        <title>Taro Niue Genome Assembly and Annotation.</title>
        <authorList>
            <person name="Atibalentja N."/>
            <person name="Keating K."/>
            <person name="Fields C.J."/>
        </authorList>
    </citation>
    <scope>NUCLEOTIDE SEQUENCE</scope>
    <source>
        <strain evidence="2">Niue_2</strain>
        <tissue evidence="2">Leaf</tissue>
    </source>
</reference>
<feature type="region of interest" description="Disordered" evidence="1">
    <location>
        <begin position="1"/>
        <end position="22"/>
    </location>
</feature>
<comment type="caution">
    <text evidence="2">The sequence shown here is derived from an EMBL/GenBank/DDBJ whole genome shotgun (WGS) entry which is preliminary data.</text>
</comment>
<accession>A0A843VDQ2</accession>
<name>A0A843VDQ2_COLES</name>
<gene>
    <name evidence="2" type="ORF">Taro_027351</name>
</gene>
<organism evidence="2 3">
    <name type="scientific">Colocasia esculenta</name>
    <name type="common">Wild taro</name>
    <name type="synonym">Arum esculentum</name>
    <dbReference type="NCBI Taxonomy" id="4460"/>
    <lineage>
        <taxon>Eukaryota</taxon>
        <taxon>Viridiplantae</taxon>
        <taxon>Streptophyta</taxon>
        <taxon>Embryophyta</taxon>
        <taxon>Tracheophyta</taxon>
        <taxon>Spermatophyta</taxon>
        <taxon>Magnoliopsida</taxon>
        <taxon>Liliopsida</taxon>
        <taxon>Araceae</taxon>
        <taxon>Aroideae</taxon>
        <taxon>Colocasieae</taxon>
        <taxon>Colocasia</taxon>
    </lineage>
</organism>
<keyword evidence="3" id="KW-1185">Reference proteome</keyword>
<dbReference type="Proteomes" id="UP000652761">
    <property type="component" value="Unassembled WGS sequence"/>
</dbReference>
<dbReference type="AlphaFoldDB" id="A0A843VDQ2"/>
<evidence type="ECO:0000256" key="1">
    <source>
        <dbReference type="SAM" id="MobiDB-lite"/>
    </source>
</evidence>
<protein>
    <submittedName>
        <fullName evidence="2">Uncharacterized protein</fullName>
    </submittedName>
</protein>
<dbReference type="EMBL" id="NMUH01001703">
    <property type="protein sequence ID" value="MQL94691.1"/>
    <property type="molecule type" value="Genomic_DNA"/>
</dbReference>